<dbReference type="RefSeq" id="XP_024915206.1">
    <property type="nucleotide sequence ID" value="XM_025059438.1"/>
</dbReference>
<dbReference type="Proteomes" id="UP000265120">
    <property type="component" value="Chromosome 10"/>
</dbReference>
<feature type="region of interest" description="Disordered" evidence="1">
    <location>
        <begin position="173"/>
        <end position="227"/>
    </location>
</feature>
<dbReference type="OrthoDB" id="8943218at2759"/>
<dbReference type="GeneID" id="103385046"/>
<dbReference type="PANTHER" id="PTHR47282">
    <property type="entry name" value="PGC-1 AND ERR-INDUCED REGULATOR IN MUSCLE PROTEIN 1"/>
    <property type="match status" value="1"/>
</dbReference>
<feature type="compositionally biased region" description="Polar residues" evidence="1">
    <location>
        <begin position="176"/>
        <end position="194"/>
    </location>
</feature>
<dbReference type="GO" id="GO:0006355">
    <property type="term" value="P:regulation of DNA-templated transcription"/>
    <property type="evidence" value="ECO:0007669"/>
    <property type="project" value="InterPro"/>
</dbReference>
<dbReference type="PANTHER" id="PTHR47282:SF1">
    <property type="entry name" value="PGC-1 AND ERR-INDUCED REGULATOR IN MUSCLE PROTEIN 1"/>
    <property type="match status" value="1"/>
</dbReference>
<dbReference type="GO" id="GO:0005737">
    <property type="term" value="C:cytoplasm"/>
    <property type="evidence" value="ECO:0007669"/>
    <property type="project" value="TreeGrafter"/>
</dbReference>
<dbReference type="KEGG" id="csem:103385046"/>
<evidence type="ECO:0000313" key="2">
    <source>
        <dbReference type="Ensembl" id="ENSCSEP00000010051.1"/>
    </source>
</evidence>
<feature type="compositionally biased region" description="Basic and acidic residues" evidence="1">
    <location>
        <begin position="997"/>
        <end position="1010"/>
    </location>
</feature>
<evidence type="ECO:0000256" key="1">
    <source>
        <dbReference type="SAM" id="MobiDB-lite"/>
    </source>
</evidence>
<dbReference type="InParanoid" id="A0A3P8V9X4"/>
<proteinExistence type="predicted"/>
<dbReference type="RefSeq" id="XP_024915204.1">
    <property type="nucleotide sequence ID" value="XM_025059436.1"/>
</dbReference>
<feature type="compositionally biased region" description="Basic and acidic residues" evidence="1">
    <location>
        <begin position="195"/>
        <end position="209"/>
    </location>
</feature>
<dbReference type="STRING" id="244447.ENSCSEP00000010051"/>
<keyword evidence="3" id="KW-1185">Reference proteome</keyword>
<dbReference type="Ensembl" id="ENSCSET00000010173.1">
    <property type="protein sequence ID" value="ENSCSEP00000010051.1"/>
    <property type="gene ID" value="ENSCSEG00000006449.1"/>
</dbReference>
<dbReference type="RefSeq" id="XP_024915203.1">
    <property type="nucleotide sequence ID" value="XM_025059435.1"/>
</dbReference>
<feature type="region of interest" description="Disordered" evidence="1">
    <location>
        <begin position="342"/>
        <end position="368"/>
    </location>
</feature>
<protein>
    <submittedName>
        <fullName evidence="2">PPARGC1 and ESRR induced regulator, muscle 1</fullName>
    </submittedName>
</protein>
<dbReference type="GO" id="GO:0005634">
    <property type="term" value="C:nucleus"/>
    <property type="evidence" value="ECO:0007669"/>
    <property type="project" value="TreeGrafter"/>
</dbReference>
<reference evidence="2" key="2">
    <citation type="submission" date="2025-08" db="UniProtKB">
        <authorList>
            <consortium name="Ensembl"/>
        </authorList>
    </citation>
    <scope>IDENTIFICATION</scope>
</reference>
<dbReference type="FunCoup" id="A0A3P8V9X4">
    <property type="interactions" value="5"/>
</dbReference>
<reference evidence="2" key="3">
    <citation type="submission" date="2025-09" db="UniProtKB">
        <authorList>
            <consortium name="Ensembl"/>
        </authorList>
    </citation>
    <scope>IDENTIFICATION</scope>
</reference>
<dbReference type="InterPro" id="IPR043442">
    <property type="entry name" value="Perm1"/>
</dbReference>
<dbReference type="CTD" id="569303"/>
<dbReference type="GeneTree" id="ENSGT01140000282610"/>
<dbReference type="GO" id="GO:0014850">
    <property type="term" value="P:response to muscle activity"/>
    <property type="evidence" value="ECO:0007669"/>
    <property type="project" value="TreeGrafter"/>
</dbReference>
<organism evidence="2 3">
    <name type="scientific">Cynoglossus semilaevis</name>
    <name type="common">Tongue sole</name>
    <dbReference type="NCBI Taxonomy" id="244447"/>
    <lineage>
        <taxon>Eukaryota</taxon>
        <taxon>Metazoa</taxon>
        <taxon>Chordata</taxon>
        <taxon>Craniata</taxon>
        <taxon>Vertebrata</taxon>
        <taxon>Euteleostomi</taxon>
        <taxon>Actinopterygii</taxon>
        <taxon>Neopterygii</taxon>
        <taxon>Teleostei</taxon>
        <taxon>Neoteleostei</taxon>
        <taxon>Acanthomorphata</taxon>
        <taxon>Carangaria</taxon>
        <taxon>Pleuronectiformes</taxon>
        <taxon>Pleuronectoidei</taxon>
        <taxon>Cynoglossidae</taxon>
        <taxon>Cynoglossinae</taxon>
        <taxon>Cynoglossus</taxon>
    </lineage>
</organism>
<sequence>MTYSAVLQRTWPCTPSTALHQKHYRILTVGQVIFVIMEEFEYSVEISDGDWQNFFAECEACNLLSPPLAHVDDSGMSDMDDMRSMLAKKAQIPSRKEDLAEAYNPPSYEGSPVEHFISKHGIGGFESVLSGSEEDIHLQSVNVFFESLKKVKKTDSFVQPRQEKTRKVRLAIPEQEQCSDGQKSISNSLPNKLNSRAEARSGPEDRRPVDMSSSINTTKDVALDSSMSAHPALSESVKRYNKPAHCKMDLIIKKDASTETEACGATQWSCFHDRTLREECTGTIPNTAKETKVQLFSPLIDTQKKHHLTPFANMNNSCLPLNLQTPVLHIDTSNIQPFKTVQPELSPSASIKRKRRKKRRLSFEPPESPQRCETRVLVWPSDSEEEQCTRRGRNTLGVPDDINLLHCREPQKNIESTLFSLSSNLPVMTSAKDWSPTYVPENKLRQESFKPTNLAETNSTFTSVNVSVDDIESEANRSDRVATSSQESISLDEITGQNKLSVSVKASTTYESDETRKTTHMAIRTSHTGHQESDLSNGTINSCNKEQNLPSGVAEVKSITDSVPPCTQSADSLVGSSQNDRLSEAKSVLAPEAGNCVGDNYTLCHSKAESQQQLKIHRCDTDQFCLGPDRAMPTDKKLQESKIKFCPPSLQEISRKVMELHLNSTNSSTKHCVVSDVNIKNTEQEAGIILGIQTKLTTSPLMACEDTLASETTNNLKEDEMSTSNDLTSLTDVTPMSSCCTLHTESVKSLSNENITDLSGSFCSSVCQTEYGSQGLENLLIQVNQKDISNPEPGREYESPHSSESKSEFLCGDIVTTSKDECESTILTDSKHSVFAMSSFWSEMEKLTINDILGLRKMSRGTLPITLPTLQEVQEADMFATTDSGTLALLEETSTKHESPYFVETADFPTSKSVIWESKPLPLSAVTDIFPENSVLTCASDTTGPVLSESVLNGPRRISKKISVQNLRALQSESFNSTWKGHTSQTFVEEDPGNYDKNLEDQKTQKTDKMDSTPVSLIDSYIISITDILRYLFGGKQLDPSQTSIDSLSNSYTEGHSVPEMYDHFFSEFDTESFFYRPIPAEDQAKDKQVPIFSYSRSASRDLHFPEAYDCFFPSSSSSSDESSESGEEDNCGPVKVVSRLSRKTSTSWLSTDVYEHFYTDNDHKQNFFWNPTFSFRNIKYSGSTVQTQQTSNSLPCIPMMQSDKILQRTLYPTNVLGNHDMMITRHQVQHPFRYEDLKTTVSNPRLDSSLLTLQQSDMCLVCIAFASWVLKTANPQVGDAWKAVLLANVSALSAIRYLRKYVRTKTEADETRLCDTDPPEC</sequence>
<dbReference type="RefSeq" id="XP_024915205.1">
    <property type="nucleotide sequence ID" value="XM_025059437.1"/>
</dbReference>
<accession>A0A3P8V9X4</accession>
<feature type="region of interest" description="Disordered" evidence="1">
    <location>
        <begin position="981"/>
        <end position="1010"/>
    </location>
</feature>
<reference evidence="2 3" key="1">
    <citation type="journal article" date="2014" name="Nat. Genet.">
        <title>Whole-genome sequence of a flatfish provides insights into ZW sex chromosome evolution and adaptation to a benthic lifestyle.</title>
        <authorList>
            <person name="Chen S."/>
            <person name="Zhang G."/>
            <person name="Shao C."/>
            <person name="Huang Q."/>
            <person name="Liu G."/>
            <person name="Zhang P."/>
            <person name="Song W."/>
            <person name="An N."/>
            <person name="Chalopin D."/>
            <person name="Volff J.N."/>
            <person name="Hong Y."/>
            <person name="Li Q."/>
            <person name="Sha Z."/>
            <person name="Zhou H."/>
            <person name="Xie M."/>
            <person name="Yu Q."/>
            <person name="Liu Y."/>
            <person name="Xiang H."/>
            <person name="Wang N."/>
            <person name="Wu K."/>
            <person name="Yang C."/>
            <person name="Zhou Q."/>
            <person name="Liao X."/>
            <person name="Yang L."/>
            <person name="Hu Q."/>
            <person name="Zhang J."/>
            <person name="Meng L."/>
            <person name="Jin L."/>
            <person name="Tian Y."/>
            <person name="Lian J."/>
            <person name="Yang J."/>
            <person name="Miao G."/>
            <person name="Liu S."/>
            <person name="Liang Z."/>
            <person name="Yan F."/>
            <person name="Li Y."/>
            <person name="Sun B."/>
            <person name="Zhang H."/>
            <person name="Zhang J."/>
            <person name="Zhu Y."/>
            <person name="Du M."/>
            <person name="Zhao Y."/>
            <person name="Schartl M."/>
            <person name="Tang Q."/>
            <person name="Wang J."/>
        </authorList>
    </citation>
    <scope>NUCLEOTIDE SEQUENCE</scope>
</reference>
<feature type="compositionally biased region" description="Basic residues" evidence="1">
    <location>
        <begin position="351"/>
        <end position="360"/>
    </location>
</feature>
<evidence type="ECO:0000313" key="3">
    <source>
        <dbReference type="Proteomes" id="UP000265120"/>
    </source>
</evidence>
<name>A0A3P8V9X4_CYNSE</name>